<dbReference type="CDD" id="cd06261">
    <property type="entry name" value="TM_PBP2"/>
    <property type="match status" value="1"/>
</dbReference>
<keyword evidence="11" id="KW-1185">Reference proteome</keyword>
<reference evidence="10" key="1">
    <citation type="submission" date="2021-04" db="EMBL/GenBank/DDBJ databases">
        <title>Draft genome sequence of Xylanibacillus composti strain K13.</title>
        <authorList>
            <person name="Uke A."/>
            <person name="Chhe C."/>
            <person name="Baramee S."/>
            <person name="Kosugi A."/>
        </authorList>
    </citation>
    <scope>NUCLEOTIDE SEQUENCE</scope>
    <source>
        <strain evidence="10">K13</strain>
    </source>
</reference>
<name>A0A8J4H115_9BACL</name>
<evidence type="ECO:0000256" key="6">
    <source>
        <dbReference type="ARBA" id="ARBA00022989"/>
    </source>
</evidence>
<dbReference type="GO" id="GO:0022857">
    <property type="term" value="F:transmembrane transporter activity"/>
    <property type="evidence" value="ECO:0007669"/>
    <property type="project" value="InterPro"/>
</dbReference>
<keyword evidence="2 8" id="KW-0813">Transport</keyword>
<feature type="domain" description="ABC transmembrane type-1" evidence="9">
    <location>
        <begin position="13"/>
        <end position="199"/>
    </location>
</feature>
<dbReference type="EMBL" id="BOVK01000022">
    <property type="protein sequence ID" value="GIQ68972.1"/>
    <property type="molecule type" value="Genomic_DNA"/>
</dbReference>
<proteinExistence type="inferred from homology"/>
<dbReference type="GO" id="GO:0006865">
    <property type="term" value="P:amino acid transport"/>
    <property type="evidence" value="ECO:0007669"/>
    <property type="project" value="UniProtKB-KW"/>
</dbReference>
<comment type="caution">
    <text evidence="10">The sequence shown here is derived from an EMBL/GenBank/DDBJ whole genome shotgun (WGS) entry which is preliminary data.</text>
</comment>
<evidence type="ECO:0000259" key="9">
    <source>
        <dbReference type="PROSITE" id="PS50928"/>
    </source>
</evidence>
<accession>A0A8J4H115</accession>
<dbReference type="NCBIfam" id="TIGR01726">
    <property type="entry name" value="HEQRo_perm_3TM"/>
    <property type="match status" value="1"/>
</dbReference>
<keyword evidence="7 8" id="KW-0472">Membrane</keyword>
<feature type="transmembrane region" description="Helical" evidence="8">
    <location>
        <begin position="181"/>
        <end position="200"/>
    </location>
</feature>
<evidence type="ECO:0000313" key="10">
    <source>
        <dbReference type="EMBL" id="GIQ68972.1"/>
    </source>
</evidence>
<comment type="subcellular location">
    <subcellularLocation>
        <location evidence="1 8">Cell membrane</location>
        <topology evidence="1 8">Multi-pass membrane protein</topology>
    </subcellularLocation>
</comment>
<keyword evidence="5" id="KW-0029">Amino-acid transport</keyword>
<dbReference type="Proteomes" id="UP000677918">
    <property type="component" value="Unassembled WGS sequence"/>
</dbReference>
<evidence type="ECO:0000256" key="4">
    <source>
        <dbReference type="ARBA" id="ARBA00022692"/>
    </source>
</evidence>
<dbReference type="InterPro" id="IPR010065">
    <property type="entry name" value="AA_ABC_transptr_permease_3TM"/>
</dbReference>
<evidence type="ECO:0000256" key="5">
    <source>
        <dbReference type="ARBA" id="ARBA00022970"/>
    </source>
</evidence>
<evidence type="ECO:0000313" key="11">
    <source>
        <dbReference type="Proteomes" id="UP000677918"/>
    </source>
</evidence>
<dbReference type="AlphaFoldDB" id="A0A8J4H115"/>
<dbReference type="Gene3D" id="1.10.3720.10">
    <property type="entry name" value="MetI-like"/>
    <property type="match status" value="1"/>
</dbReference>
<dbReference type="PANTHER" id="PTHR30614">
    <property type="entry name" value="MEMBRANE COMPONENT OF AMINO ACID ABC TRANSPORTER"/>
    <property type="match status" value="1"/>
</dbReference>
<gene>
    <name evidence="10" type="ORF">XYCOK13_17960</name>
</gene>
<dbReference type="SUPFAM" id="SSF161098">
    <property type="entry name" value="MetI-like"/>
    <property type="match status" value="1"/>
</dbReference>
<dbReference type="NCBIfam" id="TIGR03004">
    <property type="entry name" value="ectoine_ehuC"/>
    <property type="match status" value="1"/>
</dbReference>
<feature type="transmembrane region" description="Helical" evidence="8">
    <location>
        <begin position="75"/>
        <end position="94"/>
    </location>
</feature>
<dbReference type="InterPro" id="IPR000515">
    <property type="entry name" value="MetI-like"/>
</dbReference>
<feature type="transmembrane region" description="Helical" evidence="8">
    <location>
        <begin position="15"/>
        <end position="37"/>
    </location>
</feature>
<dbReference type="InterPro" id="IPR014342">
    <property type="entry name" value="Ectoine_EhuC"/>
</dbReference>
<evidence type="ECO:0000256" key="2">
    <source>
        <dbReference type="ARBA" id="ARBA00022448"/>
    </source>
</evidence>
<dbReference type="PROSITE" id="PS50928">
    <property type="entry name" value="ABC_TM1"/>
    <property type="match status" value="1"/>
</dbReference>
<evidence type="ECO:0000256" key="3">
    <source>
        <dbReference type="ARBA" id="ARBA00022475"/>
    </source>
</evidence>
<protein>
    <submittedName>
        <fullName evidence="10">Ectoine/hydroxyectoine ABC transporter permease subunit EhuC</fullName>
    </submittedName>
</protein>
<dbReference type="Pfam" id="PF00528">
    <property type="entry name" value="BPD_transp_1"/>
    <property type="match status" value="1"/>
</dbReference>
<dbReference type="InterPro" id="IPR035906">
    <property type="entry name" value="MetI-like_sf"/>
</dbReference>
<keyword evidence="4 8" id="KW-0812">Transmembrane</keyword>
<evidence type="ECO:0000256" key="8">
    <source>
        <dbReference type="RuleBase" id="RU363032"/>
    </source>
</evidence>
<sequence>MIEKGIPFVFNGTWMTIKVLAVSTILSYIFAMLLGLARVSRNKLINGTSYVIVEFFRGTSLVVQLFWIYYCVPVLFGLDLNAFYAAVIALGINYGSYGSEIVRSAILTVPKGQTEASIALNFTPYQRMRHIIIPQALLRMLPPFGNLQVEMLKGTALVYFIGLEDIFYRLTAIQNNYLKDIWLMYVFILVLYFVMAWLLIQGYRFLERRLSVGRV</sequence>
<evidence type="ECO:0000256" key="1">
    <source>
        <dbReference type="ARBA" id="ARBA00004651"/>
    </source>
</evidence>
<dbReference type="RefSeq" id="WP_213411842.1">
    <property type="nucleotide sequence ID" value="NZ_QQSZ01000011.1"/>
</dbReference>
<dbReference type="InterPro" id="IPR043429">
    <property type="entry name" value="ArtM/GltK/GlnP/TcyL/YhdX-like"/>
</dbReference>
<keyword evidence="6 8" id="KW-1133">Transmembrane helix</keyword>
<comment type="similarity">
    <text evidence="8">Belongs to the binding-protein-dependent transport system permease family.</text>
</comment>
<keyword evidence="3" id="KW-1003">Cell membrane</keyword>
<dbReference type="GO" id="GO:0043190">
    <property type="term" value="C:ATP-binding cassette (ABC) transporter complex"/>
    <property type="evidence" value="ECO:0007669"/>
    <property type="project" value="InterPro"/>
</dbReference>
<organism evidence="10 11">
    <name type="scientific">Xylanibacillus composti</name>
    <dbReference type="NCBI Taxonomy" id="1572762"/>
    <lineage>
        <taxon>Bacteria</taxon>
        <taxon>Bacillati</taxon>
        <taxon>Bacillota</taxon>
        <taxon>Bacilli</taxon>
        <taxon>Bacillales</taxon>
        <taxon>Paenibacillaceae</taxon>
        <taxon>Xylanibacillus</taxon>
    </lineage>
</organism>
<dbReference type="PANTHER" id="PTHR30614:SF0">
    <property type="entry name" value="L-CYSTINE TRANSPORT SYSTEM PERMEASE PROTEIN TCYL"/>
    <property type="match status" value="1"/>
</dbReference>
<evidence type="ECO:0000256" key="7">
    <source>
        <dbReference type="ARBA" id="ARBA00023136"/>
    </source>
</evidence>